<dbReference type="PROSITE" id="PS50893">
    <property type="entry name" value="ABC_TRANSPORTER_2"/>
    <property type="match status" value="1"/>
</dbReference>
<keyword evidence="3" id="KW-0813">Transport</keyword>
<dbReference type="Proteomes" id="UP000077961">
    <property type="component" value="Unassembled WGS sequence"/>
</dbReference>
<reference evidence="12 13" key="1">
    <citation type="submission" date="2016-04" db="EMBL/GenBank/DDBJ databases">
        <title>Reclassification of Paraburkholderia panaciterrae (Farh et al. 2015) Dobritsa &amp; Samadpour 2016 as a later homotypic synonym of Paraburkholderia ginsengiterrae (Farh et al. 2015) Dobritsa &amp; Samadpour 2016.</title>
        <authorList>
            <person name="Dobritsa A.P."/>
            <person name="Kutumbaka K."/>
            <person name="Samadpour M."/>
        </authorList>
    </citation>
    <scope>NUCLEOTIDE SEQUENCE [LARGE SCALE GENOMIC DNA]</scope>
    <source>
        <strain evidence="10 13">DCY85</strain>
        <strain evidence="11 12">DCY85-1</strain>
    </source>
</reference>
<accession>A0A1A9N904</accession>
<dbReference type="InterPro" id="IPR013563">
    <property type="entry name" value="Oligopep_ABC_C"/>
</dbReference>
<sequence>MSGATFPAVVNTLEVRHLQTRFFTREGVLPAVEDVSLTLARGRVLGLVGESGSGKSVTGFSIMGLVDAPGRVVGGEIIFKGSDLVGLPEADLRGLRGSRIAMVFQDPMSTLNPVQRVDAQMIEAVRAHRQVSRRAARDQAAEALAAMGIASPEERLRAYPHQLSGGMRQRIAIAIAMLHKPDLIIADEPTTALDVTIQAQILSEVQTLVRTQGTSLIWITHDLSVVAGLADDIAVMYAGRIVEQGSVDAVLDDPQHPYTIGLIDSLPSLNTRGKRLTQIAGMTPDLRSLPPGCAFAARCTRATAACSKPPALEPSPTVPASGRSAHLVRCFHPGRLADVRKEATA</sequence>
<evidence type="ECO:0000259" key="9">
    <source>
        <dbReference type="PROSITE" id="PS50893"/>
    </source>
</evidence>
<dbReference type="EMBL" id="LXKA01000176">
    <property type="protein sequence ID" value="OAJ62298.1"/>
    <property type="molecule type" value="Genomic_DNA"/>
</dbReference>
<dbReference type="SUPFAM" id="SSF52540">
    <property type="entry name" value="P-loop containing nucleoside triphosphate hydrolases"/>
    <property type="match status" value="1"/>
</dbReference>
<keyword evidence="4" id="KW-1003">Cell membrane</keyword>
<dbReference type="STRING" id="1462993.A6V36_19140"/>
<dbReference type="PANTHER" id="PTHR43297">
    <property type="entry name" value="OLIGOPEPTIDE TRANSPORT ATP-BINDING PROTEIN APPD"/>
    <property type="match status" value="1"/>
</dbReference>
<feature type="domain" description="ABC transporter" evidence="9">
    <location>
        <begin position="13"/>
        <end position="263"/>
    </location>
</feature>
<comment type="similarity">
    <text evidence="2">Belongs to the ABC transporter superfamily.</text>
</comment>
<dbReference type="SMART" id="SM00382">
    <property type="entry name" value="AAA"/>
    <property type="match status" value="1"/>
</dbReference>
<dbReference type="PANTHER" id="PTHR43297:SF2">
    <property type="entry name" value="DIPEPTIDE TRANSPORT ATP-BINDING PROTEIN DPPD"/>
    <property type="match status" value="1"/>
</dbReference>
<evidence type="ECO:0000256" key="3">
    <source>
        <dbReference type="ARBA" id="ARBA00022448"/>
    </source>
</evidence>
<evidence type="ECO:0000313" key="10">
    <source>
        <dbReference type="EMBL" id="OAJ62298.1"/>
    </source>
</evidence>
<dbReference type="CDD" id="cd03257">
    <property type="entry name" value="ABC_NikE_OppD_transporters"/>
    <property type="match status" value="1"/>
</dbReference>
<dbReference type="InterPro" id="IPR017871">
    <property type="entry name" value="ABC_transporter-like_CS"/>
</dbReference>
<gene>
    <name evidence="11" type="ORF">A6V36_19140</name>
    <name evidence="10" type="ORF">A6V37_22985</name>
</gene>
<dbReference type="AlphaFoldDB" id="A0A1A9N904"/>
<evidence type="ECO:0000256" key="6">
    <source>
        <dbReference type="ARBA" id="ARBA00022741"/>
    </source>
</evidence>
<dbReference type="RefSeq" id="WP_064265278.1">
    <property type="nucleotide sequence ID" value="NZ_LXJZ01000030.1"/>
</dbReference>
<evidence type="ECO:0000256" key="5">
    <source>
        <dbReference type="ARBA" id="ARBA00022519"/>
    </source>
</evidence>
<dbReference type="InterPro" id="IPR027417">
    <property type="entry name" value="P-loop_NTPase"/>
</dbReference>
<dbReference type="Gene3D" id="3.40.50.300">
    <property type="entry name" value="P-loop containing nucleotide triphosphate hydrolases"/>
    <property type="match status" value="1"/>
</dbReference>
<dbReference type="GO" id="GO:0005524">
    <property type="term" value="F:ATP binding"/>
    <property type="evidence" value="ECO:0007669"/>
    <property type="project" value="UniProtKB-KW"/>
</dbReference>
<evidence type="ECO:0000313" key="13">
    <source>
        <dbReference type="Proteomes" id="UP000078116"/>
    </source>
</evidence>
<dbReference type="OrthoDB" id="9802772at2"/>
<organism evidence="10 13">
    <name type="scientific">Paraburkholderia ginsengiterrae</name>
    <dbReference type="NCBI Taxonomy" id="1462993"/>
    <lineage>
        <taxon>Bacteria</taxon>
        <taxon>Pseudomonadati</taxon>
        <taxon>Pseudomonadota</taxon>
        <taxon>Betaproteobacteria</taxon>
        <taxon>Burkholderiales</taxon>
        <taxon>Burkholderiaceae</taxon>
        <taxon>Paraburkholderia</taxon>
    </lineage>
</organism>
<evidence type="ECO:0000313" key="11">
    <source>
        <dbReference type="EMBL" id="OAJ62968.1"/>
    </source>
</evidence>
<keyword evidence="8" id="KW-0472">Membrane</keyword>
<dbReference type="GO" id="GO:0005886">
    <property type="term" value="C:plasma membrane"/>
    <property type="evidence" value="ECO:0007669"/>
    <property type="project" value="UniProtKB-SubCell"/>
</dbReference>
<dbReference type="GO" id="GO:0015833">
    <property type="term" value="P:peptide transport"/>
    <property type="evidence" value="ECO:0007669"/>
    <property type="project" value="InterPro"/>
</dbReference>
<protein>
    <submittedName>
        <fullName evidence="10">Methionine ABC transporter ATP-binding protein</fullName>
    </submittedName>
</protein>
<name>A0A1A9N904_9BURK</name>
<evidence type="ECO:0000256" key="2">
    <source>
        <dbReference type="ARBA" id="ARBA00005417"/>
    </source>
</evidence>
<keyword evidence="12" id="KW-1185">Reference proteome</keyword>
<dbReference type="InterPro" id="IPR050388">
    <property type="entry name" value="ABC_Ni/Peptide_Import"/>
</dbReference>
<dbReference type="InterPro" id="IPR003593">
    <property type="entry name" value="AAA+_ATPase"/>
</dbReference>
<dbReference type="GO" id="GO:0055085">
    <property type="term" value="P:transmembrane transport"/>
    <property type="evidence" value="ECO:0007669"/>
    <property type="project" value="UniProtKB-ARBA"/>
</dbReference>
<dbReference type="Pfam" id="PF00005">
    <property type="entry name" value="ABC_tran"/>
    <property type="match status" value="1"/>
</dbReference>
<comment type="caution">
    <text evidence="10">The sequence shown here is derived from an EMBL/GenBank/DDBJ whole genome shotgun (WGS) entry which is preliminary data.</text>
</comment>
<evidence type="ECO:0000256" key="8">
    <source>
        <dbReference type="ARBA" id="ARBA00023136"/>
    </source>
</evidence>
<comment type="subcellular location">
    <subcellularLocation>
        <location evidence="1">Cell inner membrane</location>
        <topology evidence="1">Peripheral membrane protein</topology>
    </subcellularLocation>
</comment>
<dbReference type="FunFam" id="3.40.50.300:FF:000016">
    <property type="entry name" value="Oligopeptide ABC transporter ATP-binding component"/>
    <property type="match status" value="1"/>
</dbReference>
<keyword evidence="7 10" id="KW-0067">ATP-binding</keyword>
<dbReference type="GO" id="GO:0016887">
    <property type="term" value="F:ATP hydrolysis activity"/>
    <property type="evidence" value="ECO:0007669"/>
    <property type="project" value="InterPro"/>
</dbReference>
<dbReference type="Proteomes" id="UP000078116">
    <property type="component" value="Unassembled WGS sequence"/>
</dbReference>
<evidence type="ECO:0000256" key="1">
    <source>
        <dbReference type="ARBA" id="ARBA00004417"/>
    </source>
</evidence>
<keyword evidence="6" id="KW-0547">Nucleotide-binding</keyword>
<keyword evidence="5" id="KW-0997">Cell inner membrane</keyword>
<evidence type="ECO:0000256" key="4">
    <source>
        <dbReference type="ARBA" id="ARBA00022475"/>
    </source>
</evidence>
<evidence type="ECO:0000313" key="12">
    <source>
        <dbReference type="Proteomes" id="UP000077961"/>
    </source>
</evidence>
<dbReference type="InterPro" id="IPR003439">
    <property type="entry name" value="ABC_transporter-like_ATP-bd"/>
</dbReference>
<dbReference type="EMBL" id="LXJZ01000030">
    <property type="protein sequence ID" value="OAJ62968.1"/>
    <property type="molecule type" value="Genomic_DNA"/>
</dbReference>
<dbReference type="NCBIfam" id="TIGR01727">
    <property type="entry name" value="oligo_HPY"/>
    <property type="match status" value="1"/>
</dbReference>
<dbReference type="PROSITE" id="PS00211">
    <property type="entry name" value="ABC_TRANSPORTER_1"/>
    <property type="match status" value="1"/>
</dbReference>
<proteinExistence type="inferred from homology"/>
<evidence type="ECO:0000256" key="7">
    <source>
        <dbReference type="ARBA" id="ARBA00022840"/>
    </source>
</evidence>
<dbReference type="Pfam" id="PF08352">
    <property type="entry name" value="oligo_HPY"/>
    <property type="match status" value="1"/>
</dbReference>